<dbReference type="Gene3D" id="3.30.2160.10">
    <property type="entry name" value="Hect, E3 ligase catalytic domain"/>
    <property type="match status" value="1"/>
</dbReference>
<evidence type="ECO:0000256" key="4">
    <source>
        <dbReference type="ARBA" id="ARBA00022786"/>
    </source>
</evidence>
<keyword evidence="3" id="KW-0808">Transferase</keyword>
<dbReference type="Pfam" id="PF16558">
    <property type="entry name" value="AZUL"/>
    <property type="match status" value="1"/>
</dbReference>
<evidence type="ECO:0000256" key="3">
    <source>
        <dbReference type="ARBA" id="ARBA00022679"/>
    </source>
</evidence>
<evidence type="ECO:0000313" key="9">
    <source>
        <dbReference type="Proteomes" id="UP000887229"/>
    </source>
</evidence>
<dbReference type="InterPro" id="IPR042556">
    <property type="entry name" value="AZUL_sf"/>
</dbReference>
<dbReference type="Proteomes" id="UP000887229">
    <property type="component" value="Unassembled WGS sequence"/>
</dbReference>
<name>A0A9P7ZR45_9HYPO</name>
<evidence type="ECO:0000256" key="2">
    <source>
        <dbReference type="ARBA" id="ARBA00012485"/>
    </source>
</evidence>
<organism evidence="8 9">
    <name type="scientific">Emericellopsis atlantica</name>
    <dbReference type="NCBI Taxonomy" id="2614577"/>
    <lineage>
        <taxon>Eukaryota</taxon>
        <taxon>Fungi</taxon>
        <taxon>Dikarya</taxon>
        <taxon>Ascomycota</taxon>
        <taxon>Pezizomycotina</taxon>
        <taxon>Sordariomycetes</taxon>
        <taxon>Hypocreomycetidae</taxon>
        <taxon>Hypocreales</taxon>
        <taxon>Bionectriaceae</taxon>
        <taxon>Emericellopsis</taxon>
    </lineage>
</organism>
<comment type="catalytic activity">
    <reaction evidence="1">
        <text>S-ubiquitinyl-[E2 ubiquitin-conjugating enzyme]-L-cysteine + [acceptor protein]-L-lysine = [E2 ubiquitin-conjugating enzyme]-L-cysteine + N(6)-ubiquitinyl-[acceptor protein]-L-lysine.</text>
        <dbReference type="EC" id="2.3.2.26"/>
    </reaction>
</comment>
<evidence type="ECO:0000256" key="6">
    <source>
        <dbReference type="SAM" id="MobiDB-lite"/>
    </source>
</evidence>
<dbReference type="Gene3D" id="3.90.1750.10">
    <property type="entry name" value="Hect, E3 ligase catalytic domains"/>
    <property type="match status" value="1"/>
</dbReference>
<keyword evidence="9" id="KW-1185">Reference proteome</keyword>
<dbReference type="FunFam" id="3.30.2410.10:FF:000003">
    <property type="entry name" value="probable E3 ubiquitin-protein ligase HERC4 isoform X1"/>
    <property type="match status" value="1"/>
</dbReference>
<feature type="compositionally biased region" description="Basic and acidic residues" evidence="6">
    <location>
        <begin position="524"/>
        <end position="533"/>
    </location>
</feature>
<dbReference type="EMBL" id="MU251247">
    <property type="protein sequence ID" value="KAG9256779.1"/>
    <property type="molecule type" value="Genomic_DNA"/>
</dbReference>
<dbReference type="Gene3D" id="3.30.2410.10">
    <property type="entry name" value="Hect, E3 ligase catalytic domain"/>
    <property type="match status" value="1"/>
</dbReference>
<dbReference type="GO" id="GO:0000209">
    <property type="term" value="P:protein polyubiquitination"/>
    <property type="evidence" value="ECO:0007669"/>
    <property type="project" value="InterPro"/>
</dbReference>
<evidence type="ECO:0000259" key="7">
    <source>
        <dbReference type="PROSITE" id="PS50237"/>
    </source>
</evidence>
<feature type="compositionally biased region" description="Acidic residues" evidence="6">
    <location>
        <begin position="284"/>
        <end position="293"/>
    </location>
</feature>
<dbReference type="Pfam" id="PF00632">
    <property type="entry name" value="HECT"/>
    <property type="match status" value="1"/>
</dbReference>
<feature type="region of interest" description="Disordered" evidence="6">
    <location>
        <begin position="281"/>
        <end position="471"/>
    </location>
</feature>
<dbReference type="InterPro" id="IPR035983">
    <property type="entry name" value="Hect_E3_ubiquitin_ligase"/>
</dbReference>
<feature type="domain" description="HECT" evidence="7">
    <location>
        <begin position="955"/>
        <end position="1306"/>
    </location>
</feature>
<dbReference type="InterPro" id="IPR044611">
    <property type="entry name" value="E3A/B/C-like"/>
</dbReference>
<feature type="compositionally biased region" description="Basic residues" evidence="6">
    <location>
        <begin position="538"/>
        <end position="549"/>
    </location>
</feature>
<dbReference type="GO" id="GO:0061630">
    <property type="term" value="F:ubiquitin protein ligase activity"/>
    <property type="evidence" value="ECO:0007669"/>
    <property type="project" value="UniProtKB-EC"/>
</dbReference>
<feature type="active site" description="Glycyl thioester intermediate" evidence="5">
    <location>
        <position position="1274"/>
    </location>
</feature>
<accession>A0A9P7ZR45</accession>
<feature type="compositionally biased region" description="Polar residues" evidence="6">
    <location>
        <begin position="170"/>
        <end position="189"/>
    </location>
</feature>
<dbReference type="InterPro" id="IPR032353">
    <property type="entry name" value="AZUL"/>
</dbReference>
<dbReference type="PROSITE" id="PS50237">
    <property type="entry name" value="HECT"/>
    <property type="match status" value="1"/>
</dbReference>
<dbReference type="RefSeq" id="XP_046120703.1">
    <property type="nucleotide sequence ID" value="XM_046261007.1"/>
</dbReference>
<dbReference type="SUPFAM" id="SSF56204">
    <property type="entry name" value="Hect, E3 ligase catalytic domain"/>
    <property type="match status" value="1"/>
</dbReference>
<sequence length="1306" mass="146247">MASTPLKTRIRRNTTIDDDEIDIISGLWREAPFARLPPDAPPELREYVTDVEDPRHVYAIHRATRRHGFQTLVNKYIHQLRDGCGAPNCTVSTCFTCRKRLAGKSPTRRYSPQSARTLAVYLASQNDAESGLCPALRIPKEVSSSTHNNLIFEITSRELMPPPAKRAATDGSSISKSNTNPGGDFSTSARSRRSKSGPLSAHRLERDGSDEDPGFQDGGDGKLGEAKDRFWYKIREQPASKDHRSFAANLFGTVAFRMIEWLSPQSMTSMAEKLGVDHLMGQDESGETDDEEPSSGLGGSSTATSRSDPIADLRSPLKSPSLLNGELPEKLAPPESLNASPMDPTKSRRGPEALFPSPQSWKPRRRASLEPPSPTKTDEFRSPTKSPRPNALFPEKLNRSLRSVSATVPRGIPDIPAKPAFFGHTTSPIPVLGKQGRASTLSEEEEAEDEAEDEEDESPMPSPTKHKSIPMGKKLFDHPVARDDSSAPAPLECLPPQSLKRLDADVVDFLCDVLDMDNTGEEPIDQRRDRVNELPRPSRGKTPLRRKRNTNIPTSRQQWRHFSEQALFGVLSDPQALISSFSAHGDLFDSHTLWYCMSRLTGTVPSLVFHSLWMAADALFIPPTTLQQVGPSDRKLFRRNHRALSDHEAGCVMAICLHALAGSVPMVPDKHSLRALTWVRAKGLALSGNADALAQPSQLRESFDDAFSNDLAIRLASRLCSAVIARRKFATMLGMDRRNSTQDDSSVIDVLDPVFSQIDVSGLESTPALEFSEDARLFHHGRMQILILEWARAVLLHEWDGKPDFATSGAFAGALTLIESMHEQKQSLQLLGRDFQMEYFSERFDSLTVPIAWLSFASTSQRGHMLDYPYLFTGNSLVSLFRAINFGRMSRAYEESSSLRTRMNAIVDKGSLITNPHHKTVLQDMLKTASRRYLVLEISREHVLRDAFDQLWRREHRELLCPLKVHLGEEGGEEGFDSGGVQQEFFRMAIAEFLHPQYGAFTVDDRTRMAWFAPGSVVELWKFELLGLIVSLAVYNGLTLPMTFPTALYRKLLNRPVTDLHHIEDGWPDLASGLTMLQDWDEKDGAVEDVFARTYEFSVLTYGSHVTREMGPEDMAWPQVGKDFAPLEDGKEAPLVTKDNREDYVADYIRFLTDVSVRPQFSAFERGFRACLHPKSLTLLNPQNLQALVEGVQEIDVAELRRCTRYVGWDASHRTIRDFWSIVKRYDEGMKRRLLEFVTASDRLPVGGVSNLQFIIQKNGEEDENGHLPTAYTCYGTLLLPEYKDKDALRERLAMALENAQGFGFA</sequence>
<dbReference type="OrthoDB" id="5981550at2759"/>
<proteinExistence type="predicted"/>
<evidence type="ECO:0000256" key="5">
    <source>
        <dbReference type="PROSITE-ProRule" id="PRU00104"/>
    </source>
</evidence>
<dbReference type="Gene3D" id="6.10.130.10">
    <property type="entry name" value="Ubiquitin-protein ligase E3A, N-terminal zinc-binding domain (AZUL)"/>
    <property type="match status" value="1"/>
</dbReference>
<reference evidence="8" key="1">
    <citation type="journal article" date="2021" name="IMA Fungus">
        <title>Genomic characterization of three marine fungi, including Emericellopsis atlantica sp. nov. with signatures of a generalist lifestyle and marine biomass degradation.</title>
        <authorList>
            <person name="Hagestad O.C."/>
            <person name="Hou L."/>
            <person name="Andersen J.H."/>
            <person name="Hansen E.H."/>
            <person name="Altermark B."/>
            <person name="Li C."/>
            <person name="Kuhnert E."/>
            <person name="Cox R.J."/>
            <person name="Crous P.W."/>
            <person name="Spatafora J.W."/>
            <person name="Lail K."/>
            <person name="Amirebrahimi M."/>
            <person name="Lipzen A."/>
            <person name="Pangilinan J."/>
            <person name="Andreopoulos W."/>
            <person name="Hayes R.D."/>
            <person name="Ng V."/>
            <person name="Grigoriev I.V."/>
            <person name="Jackson S.A."/>
            <person name="Sutton T.D.S."/>
            <person name="Dobson A.D.W."/>
            <person name="Rama T."/>
        </authorList>
    </citation>
    <scope>NUCLEOTIDE SEQUENCE</scope>
    <source>
        <strain evidence="8">TS7</strain>
    </source>
</reference>
<feature type="region of interest" description="Disordered" evidence="6">
    <location>
        <begin position="153"/>
        <end position="223"/>
    </location>
</feature>
<dbReference type="PANTHER" id="PTHR45700">
    <property type="entry name" value="UBIQUITIN-PROTEIN LIGASE E3C"/>
    <property type="match status" value="1"/>
</dbReference>
<feature type="region of interest" description="Disordered" evidence="6">
    <location>
        <begin position="518"/>
        <end position="556"/>
    </location>
</feature>
<dbReference type="GeneID" id="70291910"/>
<evidence type="ECO:0000256" key="1">
    <source>
        <dbReference type="ARBA" id="ARBA00000885"/>
    </source>
</evidence>
<dbReference type="InterPro" id="IPR000569">
    <property type="entry name" value="HECT_dom"/>
</dbReference>
<keyword evidence="4 5" id="KW-0833">Ubl conjugation pathway</keyword>
<feature type="compositionally biased region" description="Acidic residues" evidence="6">
    <location>
        <begin position="442"/>
        <end position="458"/>
    </location>
</feature>
<dbReference type="SMART" id="SM00119">
    <property type="entry name" value="HECTc"/>
    <property type="match status" value="1"/>
</dbReference>
<evidence type="ECO:0000313" key="8">
    <source>
        <dbReference type="EMBL" id="KAG9256779.1"/>
    </source>
</evidence>
<gene>
    <name evidence="8" type="ORF">F5Z01DRAFT_618017</name>
</gene>
<dbReference type="PANTHER" id="PTHR45700:SF8">
    <property type="entry name" value="HECT-TYPE E3 UBIQUITIN TRANSFERASE"/>
    <property type="match status" value="1"/>
</dbReference>
<dbReference type="EC" id="2.3.2.26" evidence="2"/>
<protein>
    <recommendedName>
        <fullName evidence="2">HECT-type E3 ubiquitin transferase</fullName>
        <ecNumber evidence="2">2.3.2.26</ecNumber>
    </recommendedName>
</protein>
<comment type="caution">
    <text evidence="8">The sequence shown here is derived from an EMBL/GenBank/DDBJ whole genome shotgun (WGS) entry which is preliminary data.</text>
</comment>